<name>A0A1I4SVZ5_9BACT</name>
<dbReference type="Proteomes" id="UP000199611">
    <property type="component" value="Unassembled WGS sequence"/>
</dbReference>
<sequence>MNIYRRLHDVLSGKTFVGYGTVVDVRDGRLVVSLHGGGEVVVAGDASVGDHVIIHDRLVEVVPALPVYSVDL</sequence>
<gene>
    <name evidence="1" type="ORF">SAMN05660836_01192</name>
</gene>
<evidence type="ECO:0000313" key="1">
    <source>
        <dbReference type="EMBL" id="SFM68549.1"/>
    </source>
</evidence>
<dbReference type="EMBL" id="FOUU01000002">
    <property type="protein sequence ID" value="SFM68549.1"/>
    <property type="molecule type" value="Genomic_DNA"/>
</dbReference>
<dbReference type="AlphaFoldDB" id="A0A1I4SVZ5"/>
<organism evidence="1 2">
    <name type="scientific">Thermodesulforhabdus norvegica</name>
    <dbReference type="NCBI Taxonomy" id="39841"/>
    <lineage>
        <taxon>Bacteria</taxon>
        <taxon>Pseudomonadati</taxon>
        <taxon>Thermodesulfobacteriota</taxon>
        <taxon>Syntrophobacteria</taxon>
        <taxon>Syntrophobacterales</taxon>
        <taxon>Thermodesulforhabdaceae</taxon>
        <taxon>Thermodesulforhabdus</taxon>
    </lineage>
</organism>
<protein>
    <submittedName>
        <fullName evidence="1">Uncharacterized protein</fullName>
    </submittedName>
</protein>
<evidence type="ECO:0000313" key="2">
    <source>
        <dbReference type="Proteomes" id="UP000199611"/>
    </source>
</evidence>
<keyword evidence="2" id="KW-1185">Reference proteome</keyword>
<proteinExistence type="predicted"/>
<accession>A0A1I4SVZ5</accession>
<reference evidence="1 2" key="1">
    <citation type="submission" date="2016-10" db="EMBL/GenBank/DDBJ databases">
        <authorList>
            <person name="de Groot N.N."/>
        </authorList>
    </citation>
    <scope>NUCLEOTIDE SEQUENCE [LARGE SCALE GENOMIC DNA]</scope>
    <source>
        <strain evidence="1 2">DSM 9990</strain>
    </source>
</reference>
<dbReference type="RefSeq" id="WP_093394203.1">
    <property type="nucleotide sequence ID" value="NZ_FOUU01000002.1"/>
</dbReference>
<dbReference type="STRING" id="39841.SAMN05660836_01192"/>